<accession>A0A922I771</accession>
<comment type="caution">
    <text evidence="2">The sequence shown here is derived from an EMBL/GenBank/DDBJ whole genome shotgun (WGS) entry which is preliminary data.</text>
</comment>
<evidence type="ECO:0000256" key="1">
    <source>
        <dbReference type="SAM" id="MobiDB-lite"/>
    </source>
</evidence>
<dbReference type="AlphaFoldDB" id="A0A922I771"/>
<protein>
    <submittedName>
        <fullName evidence="2">Uncharacterized protein</fullName>
    </submittedName>
</protein>
<name>A0A922I771_DERFA</name>
<reference evidence="2" key="1">
    <citation type="submission" date="2013-05" db="EMBL/GenBank/DDBJ databases">
        <authorList>
            <person name="Yim A.K.Y."/>
            <person name="Chan T.F."/>
            <person name="Ji K.M."/>
            <person name="Liu X.Y."/>
            <person name="Zhou J.W."/>
            <person name="Li R.Q."/>
            <person name="Yang K.Y."/>
            <person name="Li J."/>
            <person name="Li M."/>
            <person name="Law P.T.W."/>
            <person name="Wu Y.L."/>
            <person name="Cai Z.L."/>
            <person name="Qin H."/>
            <person name="Bao Y."/>
            <person name="Leung R.K.K."/>
            <person name="Ng P.K.S."/>
            <person name="Zou J."/>
            <person name="Zhong X.J."/>
            <person name="Ran P.X."/>
            <person name="Zhong N.S."/>
            <person name="Liu Z.G."/>
            <person name="Tsui S.K.W."/>
        </authorList>
    </citation>
    <scope>NUCLEOTIDE SEQUENCE</scope>
    <source>
        <strain evidence="2">Derf</strain>
        <tissue evidence="2">Whole organism</tissue>
    </source>
</reference>
<keyword evidence="3" id="KW-1185">Reference proteome</keyword>
<evidence type="ECO:0000313" key="3">
    <source>
        <dbReference type="Proteomes" id="UP000790347"/>
    </source>
</evidence>
<proteinExistence type="predicted"/>
<gene>
    <name evidence="2" type="ORF">DERF_006259</name>
</gene>
<reference evidence="2" key="2">
    <citation type="journal article" date="2022" name="Res Sq">
        <title>Comparative Genomics Reveals Insights into the Divergent Evolution of Astigmatic Mites and Household Pest Adaptations.</title>
        <authorList>
            <person name="Xiong Q."/>
            <person name="Wan A.T.-Y."/>
            <person name="Liu X.-Y."/>
            <person name="Fung C.S.-H."/>
            <person name="Xiao X."/>
            <person name="Malainual N."/>
            <person name="Hou J."/>
            <person name="Wang L."/>
            <person name="Wang M."/>
            <person name="Yang K."/>
            <person name="Cui Y."/>
            <person name="Leung E."/>
            <person name="Nong W."/>
            <person name="Shin S.-K."/>
            <person name="Au S."/>
            <person name="Jeong K.Y."/>
            <person name="Chew F.T."/>
            <person name="Hui J."/>
            <person name="Leung T.F."/>
            <person name="Tungtrongchitr A."/>
            <person name="Zhong N."/>
            <person name="Liu Z."/>
            <person name="Tsui S."/>
        </authorList>
    </citation>
    <scope>NUCLEOTIDE SEQUENCE</scope>
    <source>
        <strain evidence="2">Derf</strain>
        <tissue evidence="2">Whole organism</tissue>
    </source>
</reference>
<organism evidence="2 3">
    <name type="scientific">Dermatophagoides farinae</name>
    <name type="common">American house dust mite</name>
    <dbReference type="NCBI Taxonomy" id="6954"/>
    <lineage>
        <taxon>Eukaryota</taxon>
        <taxon>Metazoa</taxon>
        <taxon>Ecdysozoa</taxon>
        <taxon>Arthropoda</taxon>
        <taxon>Chelicerata</taxon>
        <taxon>Arachnida</taxon>
        <taxon>Acari</taxon>
        <taxon>Acariformes</taxon>
        <taxon>Sarcoptiformes</taxon>
        <taxon>Astigmata</taxon>
        <taxon>Psoroptidia</taxon>
        <taxon>Analgoidea</taxon>
        <taxon>Pyroglyphidae</taxon>
        <taxon>Dermatophagoidinae</taxon>
        <taxon>Dermatophagoides</taxon>
    </lineage>
</organism>
<sequence>MIDDFLDGNKNQSNDNDDHTEQQNQIEKLLFFFISNYRLRLGHRYRNIDVYDGLTHEEEEEEDRETDVDTI</sequence>
<evidence type="ECO:0000313" key="2">
    <source>
        <dbReference type="EMBL" id="KAH9522695.1"/>
    </source>
</evidence>
<dbReference type="EMBL" id="ASGP02000002">
    <property type="protein sequence ID" value="KAH9522695.1"/>
    <property type="molecule type" value="Genomic_DNA"/>
</dbReference>
<dbReference type="Proteomes" id="UP000790347">
    <property type="component" value="Unassembled WGS sequence"/>
</dbReference>
<feature type="region of interest" description="Disordered" evidence="1">
    <location>
        <begin position="1"/>
        <end position="22"/>
    </location>
</feature>